<dbReference type="InterPro" id="IPR003607">
    <property type="entry name" value="HD/PDEase_dom"/>
</dbReference>
<dbReference type="Gene3D" id="3.30.450.40">
    <property type="match status" value="1"/>
</dbReference>
<reference evidence="3" key="1">
    <citation type="submission" date="2023-07" db="EMBL/GenBank/DDBJ databases">
        <title>Sorghum-associated microbial communities from plants grown in Nebraska, USA.</title>
        <authorList>
            <person name="Schachtman D."/>
        </authorList>
    </citation>
    <scope>NUCLEOTIDE SEQUENCE</scope>
    <source>
        <strain evidence="3">BE330</strain>
    </source>
</reference>
<evidence type="ECO:0000256" key="1">
    <source>
        <dbReference type="SAM" id="MobiDB-lite"/>
    </source>
</evidence>
<dbReference type="PROSITE" id="PS51832">
    <property type="entry name" value="HD_GYP"/>
    <property type="match status" value="1"/>
</dbReference>
<organism evidence="3 4">
    <name type="scientific">Deinococcus soli</name>
    <name type="common">ex Cha et al. 2016</name>
    <dbReference type="NCBI Taxonomy" id="1309411"/>
    <lineage>
        <taxon>Bacteria</taxon>
        <taxon>Thermotogati</taxon>
        <taxon>Deinococcota</taxon>
        <taxon>Deinococci</taxon>
        <taxon>Deinococcales</taxon>
        <taxon>Deinococcaceae</taxon>
        <taxon>Deinococcus</taxon>
    </lineage>
</organism>
<evidence type="ECO:0000259" key="2">
    <source>
        <dbReference type="PROSITE" id="PS51832"/>
    </source>
</evidence>
<dbReference type="InterPro" id="IPR052020">
    <property type="entry name" value="Cyclic_di-GMP/3'3'-cGAMP_PDE"/>
</dbReference>
<dbReference type="AlphaFoldDB" id="A0AAE3XBB4"/>
<dbReference type="SMART" id="SM00471">
    <property type="entry name" value="HDc"/>
    <property type="match status" value="1"/>
</dbReference>
<dbReference type="Pfam" id="PF13487">
    <property type="entry name" value="HD_5"/>
    <property type="match status" value="1"/>
</dbReference>
<dbReference type="SMART" id="SM00065">
    <property type="entry name" value="GAF"/>
    <property type="match status" value="1"/>
</dbReference>
<protein>
    <submittedName>
        <fullName evidence="3">Methionine-R-sulfoxide reductase with GAF domain</fullName>
    </submittedName>
</protein>
<dbReference type="InterPro" id="IPR003018">
    <property type="entry name" value="GAF"/>
</dbReference>
<dbReference type="InterPro" id="IPR037522">
    <property type="entry name" value="HD_GYP_dom"/>
</dbReference>
<dbReference type="SUPFAM" id="SSF55781">
    <property type="entry name" value="GAF domain-like"/>
    <property type="match status" value="1"/>
</dbReference>
<gene>
    <name evidence="3" type="ORF">J2Y00_001674</name>
</gene>
<dbReference type="CDD" id="cd00077">
    <property type="entry name" value="HDc"/>
    <property type="match status" value="1"/>
</dbReference>
<dbReference type="PANTHER" id="PTHR45228">
    <property type="entry name" value="CYCLIC DI-GMP PHOSPHODIESTERASE TM_0186-RELATED"/>
    <property type="match status" value="1"/>
</dbReference>
<name>A0AAE3XBB4_9DEIO</name>
<feature type="region of interest" description="Disordered" evidence="1">
    <location>
        <begin position="1"/>
        <end position="22"/>
    </location>
</feature>
<dbReference type="RefSeq" id="WP_309854132.1">
    <property type="nucleotide sequence ID" value="NZ_JAVDQJ010000004.1"/>
</dbReference>
<evidence type="ECO:0000313" key="4">
    <source>
        <dbReference type="Proteomes" id="UP001185331"/>
    </source>
</evidence>
<dbReference type="PANTHER" id="PTHR45228:SF1">
    <property type="entry name" value="CYCLIC DI-GMP PHOSPHODIESTERASE TM_0186"/>
    <property type="match status" value="1"/>
</dbReference>
<dbReference type="Pfam" id="PF01590">
    <property type="entry name" value="GAF"/>
    <property type="match status" value="1"/>
</dbReference>
<dbReference type="Proteomes" id="UP001185331">
    <property type="component" value="Unassembled WGS sequence"/>
</dbReference>
<dbReference type="InterPro" id="IPR029016">
    <property type="entry name" value="GAF-like_dom_sf"/>
</dbReference>
<dbReference type="Gene3D" id="1.10.3210.10">
    <property type="entry name" value="Hypothetical protein af1432"/>
    <property type="match status" value="1"/>
</dbReference>
<evidence type="ECO:0000313" key="3">
    <source>
        <dbReference type="EMBL" id="MDR6218111.1"/>
    </source>
</evidence>
<sequence length="385" mass="42413">MDEPTALPELSPTRSADPAAGTTHLTQAELERQVEELSALLGALEALTASRSVDALIQVSLSLITRQIPYSHLSVYRAEPEGVRILAHMTRDGPLPHPPHCAAPPDLVAACLQEHRSIRVGEVYSGAQYWPALPGARSGMAVPVHVHGALWGVVAVSADHSGVYRAAEQRLLERIARSVGAALTPLLDLEALRVAYDQTIAGWARALDYRHKEPEGHAARVAALTVQLARTVGVPEEELPHVFRGALLHDIGQMNIPDRILLKAGALDEDEWRIVRLHPEMALDLLEPIALLRPALDIPRAHHEKWDGSGYPQGLRGEEIPLAARVFAVVDVWEALLHDRPYRRAWTERRALEFIQEQSGVHFDPHVVQAFVSIAHALPPRTRRT</sequence>
<proteinExistence type="predicted"/>
<comment type="caution">
    <text evidence="3">The sequence shown here is derived from an EMBL/GenBank/DDBJ whole genome shotgun (WGS) entry which is preliminary data.</text>
</comment>
<feature type="domain" description="HD-GYP" evidence="2">
    <location>
        <begin position="192"/>
        <end position="385"/>
    </location>
</feature>
<dbReference type="EMBL" id="JAVDQK010000004">
    <property type="protein sequence ID" value="MDR6218111.1"/>
    <property type="molecule type" value="Genomic_DNA"/>
</dbReference>
<accession>A0AAE3XBB4</accession>
<dbReference type="SUPFAM" id="SSF109604">
    <property type="entry name" value="HD-domain/PDEase-like"/>
    <property type="match status" value="1"/>
</dbReference>